<keyword evidence="2" id="KW-0732">Signal</keyword>
<feature type="region of interest" description="Disordered" evidence="1">
    <location>
        <begin position="66"/>
        <end position="112"/>
    </location>
</feature>
<dbReference type="EMBL" id="AMZH03002049">
    <property type="protein sequence ID" value="RRT76969.1"/>
    <property type="molecule type" value="Genomic_DNA"/>
</dbReference>
<name>A0A427AL33_ENSVE</name>
<evidence type="ECO:0000313" key="4">
    <source>
        <dbReference type="Proteomes" id="UP000287651"/>
    </source>
</evidence>
<evidence type="ECO:0000313" key="3">
    <source>
        <dbReference type="EMBL" id="RRT76969.1"/>
    </source>
</evidence>
<dbReference type="Proteomes" id="UP000287651">
    <property type="component" value="Unassembled WGS sequence"/>
</dbReference>
<evidence type="ECO:0008006" key="5">
    <source>
        <dbReference type="Google" id="ProtNLM"/>
    </source>
</evidence>
<feature type="chain" id="PRO_5019513391" description="Secreted protein" evidence="2">
    <location>
        <begin position="19"/>
        <end position="128"/>
    </location>
</feature>
<accession>A0A427AL33</accession>
<proteinExistence type="predicted"/>
<feature type="signal peptide" evidence="2">
    <location>
        <begin position="1"/>
        <end position="18"/>
    </location>
</feature>
<evidence type="ECO:0000256" key="1">
    <source>
        <dbReference type="SAM" id="MobiDB-lite"/>
    </source>
</evidence>
<dbReference type="AlphaFoldDB" id="A0A427AL33"/>
<evidence type="ECO:0000256" key="2">
    <source>
        <dbReference type="SAM" id="SignalP"/>
    </source>
</evidence>
<reference evidence="3 4" key="1">
    <citation type="journal article" date="2014" name="Agronomy (Basel)">
        <title>A Draft Genome Sequence for Ensete ventricosum, the Drought-Tolerant Tree Against Hunger.</title>
        <authorList>
            <person name="Harrison J."/>
            <person name="Moore K.A."/>
            <person name="Paszkiewicz K."/>
            <person name="Jones T."/>
            <person name="Grant M."/>
            <person name="Ambacheew D."/>
            <person name="Muzemil S."/>
            <person name="Studholme D.J."/>
        </authorList>
    </citation>
    <scope>NUCLEOTIDE SEQUENCE [LARGE SCALE GENOMIC DNA]</scope>
</reference>
<sequence length="128" mass="14534">MFHLCAALLSLFLSLSLNEEVVWLLGSGQGCRDRKAPCFRHPTRLASQVEEAEDFRWGADESLREEGRSCHIEGGDDQEGGSSVARYVRPRRRGDGGQDRRRAQRKDRGSTIRVMPWRCMETDTGEHS</sequence>
<gene>
    <name evidence="3" type="ORF">B296_00024498</name>
</gene>
<protein>
    <recommendedName>
        <fullName evidence="5">Secreted protein</fullName>
    </recommendedName>
</protein>
<comment type="caution">
    <text evidence="3">The sequence shown here is derived from an EMBL/GenBank/DDBJ whole genome shotgun (WGS) entry which is preliminary data.</text>
</comment>
<organism evidence="3 4">
    <name type="scientific">Ensete ventricosum</name>
    <name type="common">Abyssinian banana</name>
    <name type="synonym">Musa ensete</name>
    <dbReference type="NCBI Taxonomy" id="4639"/>
    <lineage>
        <taxon>Eukaryota</taxon>
        <taxon>Viridiplantae</taxon>
        <taxon>Streptophyta</taxon>
        <taxon>Embryophyta</taxon>
        <taxon>Tracheophyta</taxon>
        <taxon>Spermatophyta</taxon>
        <taxon>Magnoliopsida</taxon>
        <taxon>Liliopsida</taxon>
        <taxon>Zingiberales</taxon>
        <taxon>Musaceae</taxon>
        <taxon>Ensete</taxon>
    </lineage>
</organism>
<feature type="compositionally biased region" description="Basic and acidic residues" evidence="1">
    <location>
        <begin position="93"/>
        <end position="110"/>
    </location>
</feature>